<dbReference type="SUPFAM" id="SSF55920">
    <property type="entry name" value="Creatinase/aminopeptidase"/>
    <property type="match status" value="1"/>
</dbReference>
<comment type="caution">
    <text evidence="2">The sequence shown here is derived from an EMBL/GenBank/DDBJ whole genome shotgun (WGS) entry which is preliminary data.</text>
</comment>
<evidence type="ECO:0000313" key="2">
    <source>
        <dbReference type="EMBL" id="MBC3811405.1"/>
    </source>
</evidence>
<dbReference type="GO" id="GO:0004177">
    <property type="term" value="F:aminopeptidase activity"/>
    <property type="evidence" value="ECO:0007669"/>
    <property type="project" value="UniProtKB-KW"/>
</dbReference>
<dbReference type="PANTHER" id="PTHR46112:SF2">
    <property type="entry name" value="XAA-PRO AMINOPEPTIDASE P-RELATED"/>
    <property type="match status" value="1"/>
</dbReference>
<dbReference type="Pfam" id="PF00557">
    <property type="entry name" value="Peptidase_M24"/>
    <property type="match status" value="1"/>
</dbReference>
<dbReference type="InterPro" id="IPR000994">
    <property type="entry name" value="Pept_M24"/>
</dbReference>
<feature type="domain" description="Peptidase M24" evidence="1">
    <location>
        <begin position="2"/>
        <end position="210"/>
    </location>
</feature>
<reference evidence="2 3" key="1">
    <citation type="submission" date="2020-08" db="EMBL/GenBank/DDBJ databases">
        <title>Novel species isolated from subtropical streams in China.</title>
        <authorList>
            <person name="Lu H."/>
        </authorList>
    </citation>
    <scope>NUCLEOTIDE SEQUENCE [LARGE SCALE GENOMIC DNA]</scope>
    <source>
        <strain evidence="2 3">CCTCC AB 2015119</strain>
    </source>
</reference>
<name>A0ABR6XFM1_9BURK</name>
<dbReference type="InterPro" id="IPR036005">
    <property type="entry name" value="Creatinase/aminopeptidase-like"/>
</dbReference>
<gene>
    <name evidence="2" type="ORF">H8K26_08135</name>
</gene>
<dbReference type="InterPro" id="IPR050659">
    <property type="entry name" value="Peptidase_M24B"/>
</dbReference>
<dbReference type="Proteomes" id="UP000637632">
    <property type="component" value="Unassembled WGS sequence"/>
</dbReference>
<dbReference type="PANTHER" id="PTHR46112">
    <property type="entry name" value="AMINOPEPTIDASE"/>
    <property type="match status" value="1"/>
</dbReference>
<keyword evidence="2" id="KW-0645">Protease</keyword>
<protein>
    <submittedName>
        <fullName evidence="2">Aminopeptidase P family protein</fullName>
    </submittedName>
</protein>
<proteinExistence type="predicted"/>
<sequence>MEQHRQVQSAAKTVLQQMAGLITADDTEKSIAEKAHRLLQAQGYPDTWYHSCPALVLLGSRSCVSVSGRDYQPNEERVGNDNLVTIDLSPTRDRFWGDCARSFPIEHGKVTPTPQLIEFRNGLNFLKQMHQQMQALVRPQTTFGQLFEWANMRIRQNGFVNLDYRNNVGHSIANDKDQRQYIDSSNDIPLSEVGFFSFEPFIRLKGGKWGFKREGIFYFNDAGMLEEL</sequence>
<dbReference type="Gene3D" id="3.90.230.10">
    <property type="entry name" value="Creatinase/methionine aminopeptidase superfamily"/>
    <property type="match status" value="1"/>
</dbReference>
<keyword evidence="3" id="KW-1185">Reference proteome</keyword>
<organism evidence="2 3">
    <name type="scientific">Undibacterium aquatile</name>
    <dbReference type="NCBI Taxonomy" id="1537398"/>
    <lineage>
        <taxon>Bacteria</taxon>
        <taxon>Pseudomonadati</taxon>
        <taxon>Pseudomonadota</taxon>
        <taxon>Betaproteobacteria</taxon>
        <taxon>Burkholderiales</taxon>
        <taxon>Oxalobacteraceae</taxon>
        <taxon>Undibacterium</taxon>
    </lineage>
</organism>
<dbReference type="CDD" id="cd01066">
    <property type="entry name" value="APP_MetAP"/>
    <property type="match status" value="1"/>
</dbReference>
<dbReference type="EMBL" id="JACOFT010000002">
    <property type="protein sequence ID" value="MBC3811405.1"/>
    <property type="molecule type" value="Genomic_DNA"/>
</dbReference>
<keyword evidence="2" id="KW-0378">Hydrolase</keyword>
<accession>A0ABR6XFM1</accession>
<evidence type="ECO:0000259" key="1">
    <source>
        <dbReference type="Pfam" id="PF00557"/>
    </source>
</evidence>
<evidence type="ECO:0000313" key="3">
    <source>
        <dbReference type="Proteomes" id="UP000637632"/>
    </source>
</evidence>
<keyword evidence="2" id="KW-0031">Aminopeptidase</keyword>